<keyword evidence="3" id="KW-0067">ATP-binding</keyword>
<protein>
    <submittedName>
        <fullName evidence="5">Competence protein ComGA</fullName>
    </submittedName>
</protein>
<evidence type="ECO:0000256" key="2">
    <source>
        <dbReference type="ARBA" id="ARBA00022741"/>
    </source>
</evidence>
<dbReference type="GO" id="GO:0016887">
    <property type="term" value="F:ATP hydrolysis activity"/>
    <property type="evidence" value="ECO:0007669"/>
    <property type="project" value="TreeGrafter"/>
</dbReference>
<dbReference type="AlphaFoldDB" id="A0A1T4P779"/>
<dbReference type="PANTHER" id="PTHR30258">
    <property type="entry name" value="TYPE II SECRETION SYSTEM PROTEIN GSPE-RELATED"/>
    <property type="match status" value="1"/>
</dbReference>
<dbReference type="PROSITE" id="PS00662">
    <property type="entry name" value="T2SP_E"/>
    <property type="match status" value="1"/>
</dbReference>
<accession>A0A1T4P779</accession>
<name>A0A1T4P779_9FIRM</name>
<feature type="domain" description="Bacterial type II secretion system protein E" evidence="4">
    <location>
        <begin position="196"/>
        <end position="210"/>
    </location>
</feature>
<reference evidence="6" key="1">
    <citation type="submission" date="2017-02" db="EMBL/GenBank/DDBJ databases">
        <authorList>
            <person name="Varghese N."/>
            <person name="Submissions S."/>
        </authorList>
    </citation>
    <scope>NUCLEOTIDE SEQUENCE [LARGE SCALE GENOMIC DNA]</scope>
    <source>
        <strain evidence="6">ATCC 25662</strain>
    </source>
</reference>
<dbReference type="RefSeq" id="WP_078712321.1">
    <property type="nucleotide sequence ID" value="NZ_FUWY01000005.1"/>
</dbReference>
<organism evidence="5 6">
    <name type="scientific">Anaerorhabdus furcosa</name>
    <dbReference type="NCBI Taxonomy" id="118967"/>
    <lineage>
        <taxon>Bacteria</taxon>
        <taxon>Bacillati</taxon>
        <taxon>Bacillota</taxon>
        <taxon>Erysipelotrichia</taxon>
        <taxon>Erysipelotrichales</taxon>
        <taxon>Erysipelotrichaceae</taxon>
        <taxon>Anaerorhabdus</taxon>
    </lineage>
</organism>
<evidence type="ECO:0000313" key="6">
    <source>
        <dbReference type="Proteomes" id="UP000243297"/>
    </source>
</evidence>
<dbReference type="Gene3D" id="3.30.450.90">
    <property type="match status" value="1"/>
</dbReference>
<dbReference type="InterPro" id="IPR027417">
    <property type="entry name" value="P-loop_NTPase"/>
</dbReference>
<proteinExistence type="inferred from homology"/>
<dbReference type="OrthoDB" id="9808272at2"/>
<keyword evidence="6" id="KW-1185">Reference proteome</keyword>
<dbReference type="SUPFAM" id="SSF52540">
    <property type="entry name" value="P-loop containing nucleoside triphosphate hydrolases"/>
    <property type="match status" value="1"/>
</dbReference>
<dbReference type="Gene3D" id="3.40.50.300">
    <property type="entry name" value="P-loop containing nucleotide triphosphate hydrolases"/>
    <property type="match status" value="1"/>
</dbReference>
<evidence type="ECO:0000256" key="3">
    <source>
        <dbReference type="ARBA" id="ARBA00022840"/>
    </source>
</evidence>
<evidence type="ECO:0000256" key="1">
    <source>
        <dbReference type="ARBA" id="ARBA00006611"/>
    </source>
</evidence>
<dbReference type="GO" id="GO:0005524">
    <property type="term" value="F:ATP binding"/>
    <property type="evidence" value="ECO:0007669"/>
    <property type="project" value="UniProtKB-KW"/>
</dbReference>
<dbReference type="CDD" id="cd01129">
    <property type="entry name" value="PulE-GspE-like"/>
    <property type="match status" value="1"/>
</dbReference>
<evidence type="ECO:0000259" key="4">
    <source>
        <dbReference type="PROSITE" id="PS00662"/>
    </source>
</evidence>
<gene>
    <name evidence="5" type="ORF">SAMN02745191_1917</name>
</gene>
<dbReference type="GO" id="GO:0005886">
    <property type="term" value="C:plasma membrane"/>
    <property type="evidence" value="ECO:0007669"/>
    <property type="project" value="TreeGrafter"/>
</dbReference>
<comment type="similarity">
    <text evidence="1">Belongs to the GSP E family.</text>
</comment>
<keyword evidence="2" id="KW-0547">Nucleotide-binding</keyword>
<evidence type="ECO:0000313" key="5">
    <source>
        <dbReference type="EMBL" id="SJZ87425.1"/>
    </source>
</evidence>
<dbReference type="STRING" id="118967.SAMN02745191_1917"/>
<dbReference type="PANTHER" id="PTHR30258:SF2">
    <property type="entry name" value="COMG OPERON PROTEIN 1"/>
    <property type="match status" value="1"/>
</dbReference>
<dbReference type="InterPro" id="IPR001482">
    <property type="entry name" value="T2SS/T4SS_dom"/>
</dbReference>
<dbReference type="Proteomes" id="UP000243297">
    <property type="component" value="Unassembled WGS sequence"/>
</dbReference>
<dbReference type="EMBL" id="FUWY01000005">
    <property type="protein sequence ID" value="SJZ87425.1"/>
    <property type="molecule type" value="Genomic_DNA"/>
</dbReference>
<dbReference type="Pfam" id="PF00437">
    <property type="entry name" value="T2SSE"/>
    <property type="match status" value="1"/>
</dbReference>
<sequence>MEKRLEELLTIAIHYGTSDIHFSVFDEEIKIEFRYKDKLVQLKKQEDDLPFFRYLQYKANLDLGNSYLPQTGRFDVMIQNERVSLRFAVMKSYRMTSGVLRILNAQNRIDLLSLTYDQNVIRIFKSLENHRSGLFVFSGPTGSGKTTTLYTIMNQIKNKKIYTLEDPIEVYSKNFVQLQINEKQDLGYSQGIKQLLRHAPDIIMIGEIRDEEAAKMALRCALTGHLVLTSIHSSNCFLAIERLIELGVSRYQLLDVLIGISNQRLYSSIKNQSKVGIYEILTRKGIGEYFKNEIPKDFIPIQYAIKQAIQKGLISSTEAIKDLDE</sequence>